<organism evidence="14 15">
    <name type="scientific">Smittium mucronatum</name>
    <dbReference type="NCBI Taxonomy" id="133383"/>
    <lineage>
        <taxon>Eukaryota</taxon>
        <taxon>Fungi</taxon>
        <taxon>Fungi incertae sedis</taxon>
        <taxon>Zoopagomycota</taxon>
        <taxon>Kickxellomycotina</taxon>
        <taxon>Harpellomycetes</taxon>
        <taxon>Harpellales</taxon>
        <taxon>Legeriomycetaceae</taxon>
        <taxon>Smittium</taxon>
    </lineage>
</organism>
<dbReference type="InterPro" id="IPR008603">
    <property type="entry name" value="DCTN4"/>
</dbReference>
<proteinExistence type="inferred from homology"/>
<evidence type="ECO:0000256" key="11">
    <source>
        <dbReference type="ARBA" id="ARBA00034776"/>
    </source>
</evidence>
<evidence type="ECO:0000256" key="3">
    <source>
        <dbReference type="ARBA" id="ARBA00004657"/>
    </source>
</evidence>
<keyword evidence="5" id="KW-1017">Isopeptide bond</keyword>
<sequence>MFGQNLVRKIASLRGSENNPDSKSDNFGIKDYSTSIHSLQDPNLLNQISQISTDNSDLILDNKRKIQFPRKTHLTLKVSRRCKKCNQILIKPDTKPQSVRFKINQTAIRYVPKISIPIEFAPNTPIFRPEFLDPLYKSNHTSQEFLMPVRFTNPLNSPVVVSIEPLGNHVNIYPQKFKIKEYVDQWDFDEIDLKKSHDLELEYGFGDPSFKNSLAFQTDQNISELDPFDKLQLFFRQNMHSGNGILSRRKNSSLILFGINQSNISNGYKIPFKVSFHAVEDQINDDTDQIDADFDQISSEAHHIVEFTSFISF</sequence>
<evidence type="ECO:0000256" key="8">
    <source>
        <dbReference type="ARBA" id="ARBA00022990"/>
    </source>
</evidence>
<dbReference type="STRING" id="133383.A0A1R0GV35"/>
<keyword evidence="4" id="KW-0963">Cytoplasm</keyword>
<evidence type="ECO:0000256" key="1">
    <source>
        <dbReference type="ARBA" id="ARBA00004300"/>
    </source>
</evidence>
<reference evidence="14 15" key="1">
    <citation type="journal article" date="2016" name="Mol. Biol. Evol.">
        <title>Genome-Wide Survey of Gut Fungi (Harpellales) Reveals the First Horizontally Transferred Ubiquitin Gene from a Mosquito Host.</title>
        <authorList>
            <person name="Wang Y."/>
            <person name="White M.M."/>
            <person name="Kvist S."/>
            <person name="Moncalvo J.M."/>
        </authorList>
    </citation>
    <scope>NUCLEOTIDE SEQUENCE [LARGE SCALE GENOMIC DNA]</scope>
    <source>
        <strain evidence="14 15">ALG-7-W6</strain>
    </source>
</reference>
<comment type="subcellular location">
    <subcellularLocation>
        <location evidence="1">Cytoplasm</location>
        <location evidence="1">Cytoskeleton</location>
        <location evidence="1">Microtubule organizing center</location>
        <location evidence="1">Centrosome</location>
    </subcellularLocation>
    <subcellularLocation>
        <location evidence="2">Cytoplasm</location>
        <location evidence="2">Cytoskeleton</location>
        <location evidence="2">Stress fiber</location>
    </subcellularLocation>
    <subcellularLocation>
        <location evidence="3">Cytoplasm</location>
        <location evidence="3">Myofibril</location>
    </subcellularLocation>
</comment>
<evidence type="ECO:0000313" key="15">
    <source>
        <dbReference type="Proteomes" id="UP000187455"/>
    </source>
</evidence>
<dbReference type="GO" id="GO:0005869">
    <property type="term" value="C:dynactin complex"/>
    <property type="evidence" value="ECO:0007669"/>
    <property type="project" value="InterPro"/>
</dbReference>
<gene>
    <name evidence="14" type="ORF">AYI68_g5136</name>
</gene>
<comment type="caution">
    <text evidence="14">The sequence shown here is derived from an EMBL/GenBank/DDBJ whole genome shotgun (WGS) entry which is preliminary data.</text>
</comment>
<keyword evidence="10" id="KW-0206">Cytoskeleton</keyword>
<accession>A0A1R0GV35</accession>
<keyword evidence="7" id="KW-0832">Ubl conjugation</keyword>
<evidence type="ECO:0000256" key="2">
    <source>
        <dbReference type="ARBA" id="ARBA00004529"/>
    </source>
</evidence>
<keyword evidence="8" id="KW-0007">Acetylation</keyword>
<keyword evidence="9" id="KW-0175">Coiled coil</keyword>
<keyword evidence="15" id="KW-1185">Reference proteome</keyword>
<name>A0A1R0GV35_9FUNG</name>
<evidence type="ECO:0000313" key="14">
    <source>
        <dbReference type="EMBL" id="OLY80763.1"/>
    </source>
</evidence>
<dbReference type="AlphaFoldDB" id="A0A1R0GV35"/>
<dbReference type="PANTHER" id="PTHR13034:SF2">
    <property type="entry name" value="DYNACTIN SUBUNIT 4"/>
    <property type="match status" value="1"/>
</dbReference>
<protein>
    <recommendedName>
        <fullName evidence="12">Dynactin subunit 4</fullName>
    </recommendedName>
</protein>
<comment type="similarity">
    <text evidence="11">Belongs to the dynactin subunit 4 family.</text>
</comment>
<comment type="subunit">
    <text evidence="13">Subunit of dynactin, a multiprotein complex part of a tripartite complex with dynein and a adapter, such as BICDL1, BICD2 or HOOK3. The dynactin complex is built around ACTR1A/ACTB filament and consists of an actin-related filament composed of a shoulder domain, a pointed end and a barbed end. Its length is defined by its flexible shoulder domain. The soulder is composed of 2 DCTN1 subunits, 4 DCTN2 and 2 DCTN3. The 4 DCNT2 (via N-terminus) bind the ACTR1A filament and act as molecular rulers to determine the length. The pointed end is important for binding dynein-dynactin cargo adapters. Consists of 4 subunits: ACTR10, DCNT4, DCTN5 and DCTN6. The barbed end is composed of a CAPZA1:CAPZB heterodimers, which binds ACTR1A/ACTB filament and dynactin and stabilizes dynactin. Interacts with ATP7B, but not ATP7A, in a copper-dependent manner. Interacts with ANK2; this interaction is required for localization at costameres. Interacts with N4BP2L1.</text>
</comment>
<dbReference type="GO" id="GO:0001725">
    <property type="term" value="C:stress fiber"/>
    <property type="evidence" value="ECO:0007669"/>
    <property type="project" value="UniProtKB-SubCell"/>
</dbReference>
<evidence type="ECO:0000256" key="5">
    <source>
        <dbReference type="ARBA" id="ARBA00022499"/>
    </source>
</evidence>
<dbReference type="Pfam" id="PF05502">
    <property type="entry name" value="Dynactin_p62"/>
    <property type="match status" value="1"/>
</dbReference>
<dbReference type="PANTHER" id="PTHR13034">
    <property type="entry name" value="DYNACTIN P62 SUBUNIT"/>
    <property type="match status" value="1"/>
</dbReference>
<keyword evidence="6" id="KW-0597">Phosphoprotein</keyword>
<evidence type="ECO:0000256" key="4">
    <source>
        <dbReference type="ARBA" id="ARBA00022490"/>
    </source>
</evidence>
<dbReference type="Proteomes" id="UP000187455">
    <property type="component" value="Unassembled WGS sequence"/>
</dbReference>
<evidence type="ECO:0000256" key="9">
    <source>
        <dbReference type="ARBA" id="ARBA00023054"/>
    </source>
</evidence>
<evidence type="ECO:0000256" key="13">
    <source>
        <dbReference type="ARBA" id="ARBA00093507"/>
    </source>
</evidence>
<dbReference type="OrthoDB" id="283815at2759"/>
<evidence type="ECO:0000256" key="7">
    <source>
        <dbReference type="ARBA" id="ARBA00022843"/>
    </source>
</evidence>
<evidence type="ECO:0000256" key="12">
    <source>
        <dbReference type="ARBA" id="ARBA00034864"/>
    </source>
</evidence>
<dbReference type="EMBL" id="LSSL01003153">
    <property type="protein sequence ID" value="OLY80763.1"/>
    <property type="molecule type" value="Genomic_DNA"/>
</dbReference>
<evidence type="ECO:0000256" key="10">
    <source>
        <dbReference type="ARBA" id="ARBA00023212"/>
    </source>
</evidence>
<evidence type="ECO:0000256" key="6">
    <source>
        <dbReference type="ARBA" id="ARBA00022553"/>
    </source>
</evidence>